<dbReference type="RefSeq" id="WP_184801414.1">
    <property type="nucleotide sequence ID" value="NZ_JACHMY010000001.1"/>
</dbReference>
<protein>
    <submittedName>
        <fullName evidence="1">Uncharacterized protein</fullName>
    </submittedName>
</protein>
<evidence type="ECO:0000313" key="2">
    <source>
        <dbReference type="Proteomes" id="UP000549971"/>
    </source>
</evidence>
<name>A0A7W9JCU7_9ACTN</name>
<gene>
    <name evidence="1" type="ORF">HDA39_006353</name>
</gene>
<sequence>MTSEALGGSWVPEACTLPTAEQPLRVAEFDGLFAEGLLGVERQGPTELELVLKASCEVVARELVARESECCSFFGFVFSGGDDGELRLRVSVPVARVDVLDGLAARAAGVLA</sequence>
<reference evidence="1 2" key="1">
    <citation type="submission" date="2020-08" db="EMBL/GenBank/DDBJ databases">
        <title>Sequencing the genomes of 1000 actinobacteria strains.</title>
        <authorList>
            <person name="Klenk H.-P."/>
        </authorList>
    </citation>
    <scope>NUCLEOTIDE SEQUENCE [LARGE SCALE GENOMIC DNA]</scope>
    <source>
        <strain evidence="1 2">DSM 28967</strain>
    </source>
</reference>
<accession>A0A7W9JCU7</accession>
<dbReference type="Proteomes" id="UP000549971">
    <property type="component" value="Unassembled WGS sequence"/>
</dbReference>
<organism evidence="1 2">
    <name type="scientific">Kribbella italica</name>
    <dbReference type="NCBI Taxonomy" id="1540520"/>
    <lineage>
        <taxon>Bacteria</taxon>
        <taxon>Bacillati</taxon>
        <taxon>Actinomycetota</taxon>
        <taxon>Actinomycetes</taxon>
        <taxon>Propionibacteriales</taxon>
        <taxon>Kribbellaceae</taxon>
        <taxon>Kribbella</taxon>
    </lineage>
</organism>
<comment type="caution">
    <text evidence="1">The sequence shown here is derived from an EMBL/GenBank/DDBJ whole genome shotgun (WGS) entry which is preliminary data.</text>
</comment>
<dbReference type="EMBL" id="JACHMY010000001">
    <property type="protein sequence ID" value="MBB5839619.1"/>
    <property type="molecule type" value="Genomic_DNA"/>
</dbReference>
<proteinExistence type="predicted"/>
<dbReference type="AlphaFoldDB" id="A0A7W9JCU7"/>
<evidence type="ECO:0000313" key="1">
    <source>
        <dbReference type="EMBL" id="MBB5839619.1"/>
    </source>
</evidence>
<keyword evidence="2" id="KW-1185">Reference proteome</keyword>